<name>A0A838XQA5_9HYPH</name>
<evidence type="ECO:0000256" key="1">
    <source>
        <dbReference type="SAM" id="MobiDB-lite"/>
    </source>
</evidence>
<keyword evidence="3" id="KW-1185">Reference proteome</keyword>
<evidence type="ECO:0000313" key="3">
    <source>
        <dbReference type="Proteomes" id="UP000559404"/>
    </source>
</evidence>
<dbReference type="EMBL" id="JACEON010000003">
    <property type="protein sequence ID" value="MBA4610898.1"/>
    <property type="molecule type" value="Genomic_DNA"/>
</dbReference>
<reference evidence="2 3" key="1">
    <citation type="submission" date="2020-07" db="EMBL/GenBank/DDBJ databases">
        <authorList>
            <person name="Li M."/>
        </authorList>
    </citation>
    <scope>NUCLEOTIDE SEQUENCE [LARGE SCALE GENOMIC DNA]</scope>
    <source>
        <strain evidence="2 3">DSM 23284</strain>
    </source>
</reference>
<organism evidence="2 3">
    <name type="scientific">Stappia taiwanensis</name>
    <dbReference type="NCBI Taxonomy" id="992267"/>
    <lineage>
        <taxon>Bacteria</taxon>
        <taxon>Pseudomonadati</taxon>
        <taxon>Pseudomonadota</taxon>
        <taxon>Alphaproteobacteria</taxon>
        <taxon>Hyphomicrobiales</taxon>
        <taxon>Stappiaceae</taxon>
        <taxon>Stappia</taxon>
    </lineage>
</organism>
<evidence type="ECO:0000313" key="2">
    <source>
        <dbReference type="EMBL" id="MBA4610898.1"/>
    </source>
</evidence>
<sequence length="131" mass="13928">MNGIGDKSPQAPDAASALPCRQRYLMMMDRLFPDRAAPRPGTRDGCERISREGLQAQRARLAAALAAEAGRGIAGHWSFDANRLLALRQASDQCHALLDAIGPGTAEKPSETPGKRKNATVETHGGVPNSI</sequence>
<dbReference type="AlphaFoldDB" id="A0A838XQA5"/>
<dbReference type="RefSeq" id="WP_181759091.1">
    <property type="nucleotide sequence ID" value="NZ_BMCR01000004.1"/>
</dbReference>
<feature type="region of interest" description="Disordered" evidence="1">
    <location>
        <begin position="102"/>
        <end position="131"/>
    </location>
</feature>
<accession>A0A838XQA5</accession>
<gene>
    <name evidence="2" type="ORF">H1W37_04495</name>
</gene>
<protein>
    <submittedName>
        <fullName evidence="2">Uncharacterized protein</fullName>
    </submittedName>
</protein>
<dbReference type="Proteomes" id="UP000559404">
    <property type="component" value="Unassembled WGS sequence"/>
</dbReference>
<comment type="caution">
    <text evidence="2">The sequence shown here is derived from an EMBL/GenBank/DDBJ whole genome shotgun (WGS) entry which is preliminary data.</text>
</comment>
<proteinExistence type="predicted"/>
<reference evidence="2 3" key="2">
    <citation type="submission" date="2020-08" db="EMBL/GenBank/DDBJ databases">
        <title>Stappia taiwanensis sp. nov., isolated from a coastal thermal spring.</title>
        <authorList>
            <person name="Kampfer P."/>
        </authorList>
    </citation>
    <scope>NUCLEOTIDE SEQUENCE [LARGE SCALE GENOMIC DNA]</scope>
    <source>
        <strain evidence="2 3">DSM 23284</strain>
    </source>
</reference>